<keyword evidence="3" id="KW-1185">Reference proteome</keyword>
<feature type="compositionally biased region" description="Polar residues" evidence="1">
    <location>
        <begin position="123"/>
        <end position="134"/>
    </location>
</feature>
<protein>
    <submittedName>
        <fullName evidence="2">Uncharacterized protein</fullName>
    </submittedName>
</protein>
<accession>A0A8J5T169</accession>
<name>A0A8J5T169_ZIZPA</name>
<gene>
    <name evidence="2" type="ORF">GUJ93_ZPchr0006g43768</name>
</gene>
<dbReference type="Proteomes" id="UP000729402">
    <property type="component" value="Unassembled WGS sequence"/>
</dbReference>
<comment type="caution">
    <text evidence="2">The sequence shown here is derived from an EMBL/GenBank/DDBJ whole genome shotgun (WGS) entry which is preliminary data.</text>
</comment>
<reference evidence="2" key="2">
    <citation type="submission" date="2021-02" db="EMBL/GenBank/DDBJ databases">
        <authorList>
            <person name="Kimball J.A."/>
            <person name="Haas M.W."/>
            <person name="Macchietto M."/>
            <person name="Kono T."/>
            <person name="Duquette J."/>
            <person name="Shao M."/>
        </authorList>
    </citation>
    <scope>NUCLEOTIDE SEQUENCE</scope>
    <source>
        <tissue evidence="2">Fresh leaf tissue</tissue>
    </source>
</reference>
<proteinExistence type="predicted"/>
<organism evidence="2 3">
    <name type="scientific">Zizania palustris</name>
    <name type="common">Northern wild rice</name>
    <dbReference type="NCBI Taxonomy" id="103762"/>
    <lineage>
        <taxon>Eukaryota</taxon>
        <taxon>Viridiplantae</taxon>
        <taxon>Streptophyta</taxon>
        <taxon>Embryophyta</taxon>
        <taxon>Tracheophyta</taxon>
        <taxon>Spermatophyta</taxon>
        <taxon>Magnoliopsida</taxon>
        <taxon>Liliopsida</taxon>
        <taxon>Poales</taxon>
        <taxon>Poaceae</taxon>
        <taxon>BOP clade</taxon>
        <taxon>Oryzoideae</taxon>
        <taxon>Oryzeae</taxon>
        <taxon>Zizaniinae</taxon>
        <taxon>Zizania</taxon>
    </lineage>
</organism>
<evidence type="ECO:0000313" key="2">
    <source>
        <dbReference type="EMBL" id="KAG8071845.1"/>
    </source>
</evidence>
<dbReference type="EMBL" id="JAAALK010000283">
    <property type="protein sequence ID" value="KAG8071845.1"/>
    <property type="molecule type" value="Genomic_DNA"/>
</dbReference>
<feature type="region of interest" description="Disordered" evidence="1">
    <location>
        <begin position="85"/>
        <end position="134"/>
    </location>
</feature>
<evidence type="ECO:0000313" key="3">
    <source>
        <dbReference type="Proteomes" id="UP000729402"/>
    </source>
</evidence>
<reference evidence="2" key="1">
    <citation type="journal article" date="2021" name="bioRxiv">
        <title>Whole Genome Assembly and Annotation of Northern Wild Rice, Zizania palustris L., Supports a Whole Genome Duplication in the Zizania Genus.</title>
        <authorList>
            <person name="Haas M."/>
            <person name="Kono T."/>
            <person name="Macchietto M."/>
            <person name="Millas R."/>
            <person name="McGilp L."/>
            <person name="Shao M."/>
            <person name="Duquette J."/>
            <person name="Hirsch C.N."/>
            <person name="Kimball J."/>
        </authorList>
    </citation>
    <scope>NUCLEOTIDE SEQUENCE</scope>
    <source>
        <tissue evidence="2">Fresh leaf tissue</tissue>
    </source>
</reference>
<dbReference type="AlphaFoldDB" id="A0A8J5T169"/>
<sequence length="134" mass="14843">MKFAIVWRLGRRLPDLAVWLQAYKYVVVFTGHGCQGGGNENRDQIPRQAEASERRSELFNATTVAAVDVETGDAVAAAAPQQCANRTGVHQHQCCGPGRRDDDDATGRQLPAQQKLCLHRRPTNNNSFTQAQRQ</sequence>
<evidence type="ECO:0000256" key="1">
    <source>
        <dbReference type="SAM" id="MobiDB-lite"/>
    </source>
</evidence>